<dbReference type="Proteomes" id="UP000790787">
    <property type="component" value="Chromosome 9"/>
</dbReference>
<organism evidence="1 2">
    <name type="scientific">Nicotiana tabacum</name>
    <name type="common">Common tobacco</name>
    <dbReference type="NCBI Taxonomy" id="4097"/>
    <lineage>
        <taxon>Eukaryota</taxon>
        <taxon>Viridiplantae</taxon>
        <taxon>Streptophyta</taxon>
        <taxon>Embryophyta</taxon>
        <taxon>Tracheophyta</taxon>
        <taxon>Spermatophyta</taxon>
        <taxon>Magnoliopsida</taxon>
        <taxon>eudicotyledons</taxon>
        <taxon>Gunneridae</taxon>
        <taxon>Pentapetalae</taxon>
        <taxon>asterids</taxon>
        <taxon>lamiids</taxon>
        <taxon>Solanales</taxon>
        <taxon>Solanaceae</taxon>
        <taxon>Nicotianoideae</taxon>
        <taxon>Nicotianeae</taxon>
        <taxon>Nicotiana</taxon>
    </lineage>
</organism>
<name>A0AC58RYX7_TOBAC</name>
<evidence type="ECO:0000313" key="1">
    <source>
        <dbReference type="Proteomes" id="UP000790787"/>
    </source>
</evidence>
<gene>
    <name evidence="2" type="primary">LOC107769748</name>
</gene>
<dbReference type="RefSeq" id="XP_075077937.1">
    <property type="nucleotide sequence ID" value="XM_075221836.1"/>
</dbReference>
<keyword evidence="1" id="KW-1185">Reference proteome</keyword>
<reference evidence="1" key="1">
    <citation type="journal article" date="2014" name="Nat. Commun.">
        <title>The tobacco genome sequence and its comparison with those of tomato and potato.</title>
        <authorList>
            <person name="Sierro N."/>
            <person name="Battey J.N."/>
            <person name="Ouadi S."/>
            <person name="Bakaher N."/>
            <person name="Bovet L."/>
            <person name="Willig A."/>
            <person name="Goepfert S."/>
            <person name="Peitsch M.C."/>
            <person name="Ivanov N.V."/>
        </authorList>
    </citation>
    <scope>NUCLEOTIDE SEQUENCE [LARGE SCALE GENOMIC DNA]</scope>
</reference>
<protein>
    <submittedName>
        <fullName evidence="2">Uncharacterized protein LOC107769748 isoform X1</fullName>
    </submittedName>
</protein>
<sequence length="1590" mass="177633">MWCLCFLEPRVYWKQPLYPHKVGARPAYTLPSPDPTVWCGIIMGNYDDKSFLVSIDDSKDQAAVDSNIPLSPQWLYVKPSDSKMEMRAPSSLSLGSSADSNQKDAWRSDVPDEKTDWRRPAAETESGRRWREEERETGLLGRRDRRKPDRRAENAPAKETTDARALPASDRWHDVNNRNLGHDTRRDTKWSSRWGPEDKEKEARSEKRIDVDKDEVHSEVQTFGANRTVSERESDTRDKWRPRHRLEGSSGAPGSYRAAPGFGVEKGRVEGSNVGFTMGRGRSSVAILKPSGCAIGAAQFDNSVPGKPSISTHTYCYPRGKILDIYRRQKLEQSFCSLPVNMEEAPPITQLSITEPLAFVVPDSEEEAILNDIWQGKITGSGVMYNSYRKGRSTDNVTEIGDAEFADGKQGILSTDIIDETGDRFPKILKDVEEANVNRLFCGNDVNVILGGDANHEVQKEKVFEDIARDDILSTNKRADNIGSLKDSSSSQLDHSEIKLPDYAATRHPLFENIEQNVAFDVSAKLPDNSNSIYIMPSDINNSRHSGIENQLERDIPPEELSLYYCDPQGEIQGPFLGVDIISWFEQGFFGTDLLVRVEGAPEDSPFYELGDVMPHLKFGHMYARNTDLPKVDQPAVLEGKLESGLRSSVSELVSSAPLDGLSWPSSDFDGLAAQRFQSKVPDLSYSQSEDFNEFVGQNEETLFPGRPGSRGNPIGKTLRGPTDLSNTNHPISSELMEPRAPSQKDKMHPLGLLWSELEGTSRRNDQIPNVPFSRGGQDQILNPLAARVAPFGSRTESTSTAEMWDAYRRNAPSDPNLYQDAMDAHRLSHMDREPNHFELAEKLLSQQLQQHPHSLLSAHNSHLNEAMLERGASHNSVHHPQVASQIEQDLERVMALQLQHQRQLQLQQHQQMQQQQQFHQQQMLLKEQQQSHARQLLLEQLLQSQMSDTNRAQSRLDATRPNNSLEQVLMKQQILTELQRSHLHPRHTEPSIEHLIQAKLGQMPHQGHQNDLMELLSRAKHGHMHPLAHQILQQEQLHSRQLPVGLRQQLEMEEDRHSGSVWPVDEAGQFLRIPTDAHRSNSGFGPLDFYQQQQIPSPEEHLSHLERNLSVQDRFAHGLYDSGLLLFERSMSLPVGGPGLKMDVANPLVQQQSLEMQDLNSRMQSGAQMAGFSNDVYSQSPHQHLVPNQFHALHPDTIEKHWSKSNGQVPMDWMESRMKQLNLNSEREKKDFDIKQVSEDPSMWMSAGMNDDSSKRLLMELLHPNYGQQSTEQAEMPNGIAHEILSGHVLGTNSANHSINPLLNQDMSQNQTFSVGSFGSTSVLLPQRDLVDERSRVLAGCERLPHKSHSGALAEANPLFSSIGDVFQRHSEARENAVEQAGLAAITGDIPVNILRRPTSLGTGGGNVGLYDDKIGTGDSLPEEPAKERMSAMTSKRPENILLKRPPVSRASSSLEGFSELTSDSLVRGKNPSNAMVSEGGTVEVGGNTANQAPDIVTPGKKDVRFRRTASCSDSDVSETSFSDMVKSSAKKPTAQEAHASESLDGTQGVVRSSSKKKGKKGRQIDPALLGFKVTSNRIMMGEIQRIED</sequence>
<accession>A0AC58RYX7</accession>
<proteinExistence type="predicted"/>
<evidence type="ECO:0000313" key="2">
    <source>
        <dbReference type="RefSeq" id="XP_075077937.1"/>
    </source>
</evidence>
<reference evidence="2" key="2">
    <citation type="submission" date="2025-08" db="UniProtKB">
        <authorList>
            <consortium name="RefSeq"/>
        </authorList>
    </citation>
    <scope>IDENTIFICATION</scope>
    <source>
        <tissue evidence="2">Leaf</tissue>
    </source>
</reference>